<accession>A0A4R1H8K1</accession>
<dbReference type="EMBL" id="SMFX01000001">
    <property type="protein sequence ID" value="TCK16831.1"/>
    <property type="molecule type" value="Genomic_DNA"/>
</dbReference>
<keyword evidence="2" id="KW-1185">Reference proteome</keyword>
<protein>
    <submittedName>
        <fullName evidence="1">Uncharacterized protein</fullName>
    </submittedName>
</protein>
<dbReference type="OrthoDB" id="5783548at2"/>
<reference evidence="1 2" key="1">
    <citation type="submission" date="2019-03" db="EMBL/GenBank/DDBJ databases">
        <title>Genomic Encyclopedia of Type Strains, Phase IV (KMG-IV): sequencing the most valuable type-strain genomes for metagenomic binning, comparative biology and taxonomic classification.</title>
        <authorList>
            <person name="Goeker M."/>
        </authorList>
    </citation>
    <scope>NUCLEOTIDE SEQUENCE [LARGE SCALE GENOMIC DNA]</scope>
    <source>
        <strain evidence="1 2">DSM 19610</strain>
    </source>
</reference>
<proteinExistence type="predicted"/>
<gene>
    <name evidence="1" type="ORF">DFR30_0050</name>
</gene>
<evidence type="ECO:0000313" key="2">
    <source>
        <dbReference type="Proteomes" id="UP000295707"/>
    </source>
</evidence>
<dbReference type="Proteomes" id="UP000295707">
    <property type="component" value="Unassembled WGS sequence"/>
</dbReference>
<dbReference type="AlphaFoldDB" id="A0A4R1H8K1"/>
<sequence length="171" mass="18480">MDHGIIQQHADVLSVQGLGIDVLQVLLVDYGLSCERVAAGNAISGSFWGDSEAGLVGDRLVLRDDTPVHSALHEACHYICMTPDRRAGLHTDAGGDYDEESAVCYLQILLADRLTGVGRERLMADMDAWGYSFRLGSTKAWFEGDAGDARGWLLREGIIDAEGSPSGQLRC</sequence>
<comment type="caution">
    <text evidence="1">The sequence shown here is derived from an EMBL/GenBank/DDBJ whole genome shotgun (WGS) entry which is preliminary data.</text>
</comment>
<name>A0A4R1H8K1_9GAMM</name>
<organism evidence="1 2">
    <name type="scientific">Thiogranum longum</name>
    <dbReference type="NCBI Taxonomy" id="1537524"/>
    <lineage>
        <taxon>Bacteria</taxon>
        <taxon>Pseudomonadati</taxon>
        <taxon>Pseudomonadota</taxon>
        <taxon>Gammaproteobacteria</taxon>
        <taxon>Chromatiales</taxon>
        <taxon>Ectothiorhodospiraceae</taxon>
        <taxon>Thiogranum</taxon>
    </lineage>
</organism>
<evidence type="ECO:0000313" key="1">
    <source>
        <dbReference type="EMBL" id="TCK16831.1"/>
    </source>
</evidence>
<dbReference type="RefSeq" id="WP_132970763.1">
    <property type="nucleotide sequence ID" value="NZ_SMFX01000001.1"/>
</dbReference>